<feature type="compositionally biased region" description="Basic residues" evidence="1">
    <location>
        <begin position="295"/>
        <end position="311"/>
    </location>
</feature>
<sequence>MPWLPASCLSVAKGRPRPPPPPVVSSSPRSRPNCRRRSPTCSAATSRRWISRRRPSAPAWASIRATPRCSTPKASRSRYAPRWPSSTRCSTKRWPSRKASSTPTPAGRSPGSSRPVLPRAITVLPNSFPSPRTPPPHWSPSSVARPKRPANSATAPTRCASERSAQPKPWPTTGWCRVGPRSPDWRGRRSLPRHPEPMICLVTNEAMKEQDMHRKLNVDEMTLAHFCQAHRIRRLSLFGSQLKGTAKPDSHIDLLVEFDPDLQRRRLPCPGFRRFGLSGGRRGQDEDRAAARAFRRAGARRKAQVGRHRHRERCDGQPQAVARSGDAARGRGQWPLPPGRVRR</sequence>
<keyword evidence="4" id="KW-1185">Reference proteome</keyword>
<feature type="region of interest" description="Disordered" evidence="1">
    <location>
        <begin position="1"/>
        <end position="175"/>
    </location>
</feature>
<proteinExistence type="predicted"/>
<organism evidence="3 4">
    <name type="scientific">Candidatus Accumulibacter aalborgensis</name>
    <dbReference type="NCBI Taxonomy" id="1860102"/>
    <lineage>
        <taxon>Bacteria</taxon>
        <taxon>Pseudomonadati</taxon>
        <taxon>Pseudomonadota</taxon>
        <taxon>Betaproteobacteria</taxon>
        <taxon>Candidatus Accumulibacter</taxon>
    </lineage>
</organism>
<feature type="region of interest" description="Disordered" evidence="1">
    <location>
        <begin position="295"/>
        <end position="343"/>
    </location>
</feature>
<evidence type="ECO:0000313" key="4">
    <source>
        <dbReference type="Proteomes" id="UP000199169"/>
    </source>
</evidence>
<dbReference type="Pfam" id="PF01909">
    <property type="entry name" value="NTP_transf_2"/>
    <property type="match status" value="1"/>
</dbReference>
<accession>A0A1A8XZC1</accession>
<name>A0A1A8XZC1_9PROT</name>
<dbReference type="STRING" id="1860102.ACCAA_830012"/>
<feature type="domain" description="Polymerase nucleotidyl transferase" evidence="2">
    <location>
        <begin position="226"/>
        <end position="268"/>
    </location>
</feature>
<evidence type="ECO:0000259" key="2">
    <source>
        <dbReference type="Pfam" id="PF01909"/>
    </source>
</evidence>
<dbReference type="GO" id="GO:0016779">
    <property type="term" value="F:nucleotidyltransferase activity"/>
    <property type="evidence" value="ECO:0007669"/>
    <property type="project" value="InterPro"/>
</dbReference>
<dbReference type="Gene3D" id="3.30.460.10">
    <property type="entry name" value="Beta Polymerase, domain 2"/>
    <property type="match status" value="1"/>
</dbReference>
<reference evidence="3 4" key="1">
    <citation type="submission" date="2016-06" db="EMBL/GenBank/DDBJ databases">
        <authorList>
            <person name="Kjaerup R.B."/>
            <person name="Dalgaard T.S."/>
            <person name="Juul-Madsen H.R."/>
        </authorList>
    </citation>
    <scope>NUCLEOTIDE SEQUENCE [LARGE SCALE GENOMIC DNA]</scope>
    <source>
        <strain evidence="3">3</strain>
    </source>
</reference>
<dbReference type="InterPro" id="IPR002934">
    <property type="entry name" value="Polymerase_NTP_transf_dom"/>
</dbReference>
<dbReference type="AlphaFoldDB" id="A0A1A8XZC1"/>
<dbReference type="CDD" id="cd05403">
    <property type="entry name" value="NT_KNTase_like"/>
    <property type="match status" value="1"/>
</dbReference>
<gene>
    <name evidence="3" type="ORF">ACCAA_830012</name>
</gene>
<dbReference type="SUPFAM" id="SSF81301">
    <property type="entry name" value="Nucleotidyltransferase"/>
    <property type="match status" value="1"/>
</dbReference>
<protein>
    <recommendedName>
        <fullName evidence="2">Polymerase nucleotidyl transferase domain-containing protein</fullName>
    </recommendedName>
</protein>
<dbReference type="EMBL" id="FLQX01000164">
    <property type="protein sequence ID" value="SBT10061.1"/>
    <property type="molecule type" value="Genomic_DNA"/>
</dbReference>
<evidence type="ECO:0000256" key="1">
    <source>
        <dbReference type="SAM" id="MobiDB-lite"/>
    </source>
</evidence>
<dbReference type="InterPro" id="IPR043519">
    <property type="entry name" value="NT_sf"/>
</dbReference>
<dbReference type="Proteomes" id="UP000199169">
    <property type="component" value="Unassembled WGS sequence"/>
</dbReference>
<evidence type="ECO:0000313" key="3">
    <source>
        <dbReference type="EMBL" id="SBT10061.1"/>
    </source>
</evidence>